<reference evidence="1" key="1">
    <citation type="journal article" date="2014" name="Int. J. Syst. Evol. Microbiol.">
        <title>Complete genome sequence of Corynebacterium casei LMG S-19264T (=DSM 44701T), isolated from a smear-ripened cheese.</title>
        <authorList>
            <consortium name="US DOE Joint Genome Institute (JGI-PGF)"/>
            <person name="Walter F."/>
            <person name="Albersmeier A."/>
            <person name="Kalinowski J."/>
            <person name="Ruckert C."/>
        </authorList>
    </citation>
    <scope>NUCLEOTIDE SEQUENCE</scope>
    <source>
        <strain evidence="1">CGMCC 1.15493</strain>
    </source>
</reference>
<proteinExistence type="predicted"/>
<comment type="caution">
    <text evidence="1">The sequence shown here is derived from an EMBL/GenBank/DDBJ whole genome shotgun (WGS) entry which is preliminary data.</text>
</comment>
<evidence type="ECO:0000313" key="1">
    <source>
        <dbReference type="EMBL" id="GGD24461.1"/>
    </source>
</evidence>
<reference evidence="1" key="2">
    <citation type="submission" date="2020-09" db="EMBL/GenBank/DDBJ databases">
        <authorList>
            <person name="Sun Q."/>
            <person name="Zhou Y."/>
        </authorList>
    </citation>
    <scope>NUCLEOTIDE SEQUENCE</scope>
    <source>
        <strain evidence="1">CGMCC 1.15493</strain>
    </source>
</reference>
<protein>
    <submittedName>
        <fullName evidence="1">Uncharacterized protein</fullName>
    </submittedName>
</protein>
<sequence length="61" mass="6833">MLAVSAEWRAYVPTIRPAIVDGEKISGRVVMRRRLSGAVEFRNPTPDEIEEYLIANQDGGM</sequence>
<organism evidence="1 2">
    <name type="scientific">Aureimonas glaciei</name>
    <dbReference type="NCBI Taxonomy" id="1776957"/>
    <lineage>
        <taxon>Bacteria</taxon>
        <taxon>Pseudomonadati</taxon>
        <taxon>Pseudomonadota</taxon>
        <taxon>Alphaproteobacteria</taxon>
        <taxon>Hyphomicrobiales</taxon>
        <taxon>Aurantimonadaceae</taxon>
        <taxon>Aureimonas</taxon>
    </lineage>
</organism>
<dbReference type="EMBL" id="BMJJ01000007">
    <property type="protein sequence ID" value="GGD24461.1"/>
    <property type="molecule type" value="Genomic_DNA"/>
</dbReference>
<evidence type="ECO:0000313" key="2">
    <source>
        <dbReference type="Proteomes" id="UP000613160"/>
    </source>
</evidence>
<dbReference type="AlphaFoldDB" id="A0A916XZM2"/>
<dbReference type="Proteomes" id="UP000613160">
    <property type="component" value="Unassembled WGS sequence"/>
</dbReference>
<accession>A0A916XZM2</accession>
<name>A0A916XZM2_9HYPH</name>
<keyword evidence="2" id="KW-1185">Reference proteome</keyword>
<gene>
    <name evidence="1" type="ORF">GCM10011335_29220</name>
</gene>